<dbReference type="AlphaFoldDB" id="A0A0R1YZE9"/>
<keyword evidence="2" id="KW-0378">Hydrolase</keyword>
<evidence type="ECO:0000256" key="3">
    <source>
        <dbReference type="ARBA" id="ARBA00022807"/>
    </source>
</evidence>
<feature type="active site" description="Proton donor/acceptor" evidence="4">
    <location>
        <position position="141"/>
    </location>
</feature>
<comment type="caution">
    <text evidence="6">The sequence shown here is derived from an EMBL/GenBank/DDBJ whole genome shotgun (WGS) entry which is preliminary data.</text>
</comment>
<dbReference type="InterPro" id="IPR023365">
    <property type="entry name" value="Sortase_dom-sf"/>
</dbReference>
<dbReference type="EMBL" id="AZFZ01000008">
    <property type="protein sequence ID" value="KRM44886.1"/>
    <property type="molecule type" value="Genomic_DNA"/>
</dbReference>
<keyword evidence="3" id="KW-0788">Thiol protease</keyword>
<organism evidence="6 7">
    <name type="scientific">Lentilactobacillus parafarraginis DSM 18390 = JCM 14109</name>
    <dbReference type="NCBI Taxonomy" id="1423786"/>
    <lineage>
        <taxon>Bacteria</taxon>
        <taxon>Bacillati</taxon>
        <taxon>Bacillota</taxon>
        <taxon>Bacilli</taxon>
        <taxon>Lactobacillales</taxon>
        <taxon>Lactobacillaceae</taxon>
        <taxon>Lentilactobacillus</taxon>
    </lineage>
</organism>
<gene>
    <name evidence="6" type="ORF">FD47_GL002766</name>
</gene>
<dbReference type="InterPro" id="IPR005754">
    <property type="entry name" value="Sortase"/>
</dbReference>
<dbReference type="RefSeq" id="WP_054733035.1">
    <property type="nucleotide sequence ID" value="NZ_AZFZ01000008.1"/>
</dbReference>
<dbReference type="CDD" id="cd06165">
    <property type="entry name" value="Sortase_A"/>
    <property type="match status" value="1"/>
</dbReference>
<dbReference type="GO" id="GO:0008234">
    <property type="term" value="F:cysteine-type peptidase activity"/>
    <property type="evidence" value="ECO:0007669"/>
    <property type="project" value="UniProtKB-KW"/>
</dbReference>
<dbReference type="Gene3D" id="2.40.260.10">
    <property type="entry name" value="Sortase"/>
    <property type="match status" value="1"/>
</dbReference>
<keyword evidence="5" id="KW-0472">Membrane</keyword>
<evidence type="ECO:0000256" key="4">
    <source>
        <dbReference type="PIRSR" id="PIRSR605754-1"/>
    </source>
</evidence>
<dbReference type="InterPro" id="IPR042007">
    <property type="entry name" value="Sortase_A"/>
</dbReference>
<feature type="transmembrane region" description="Helical" evidence="5">
    <location>
        <begin position="9"/>
        <end position="27"/>
    </location>
</feature>
<dbReference type="Proteomes" id="UP000051010">
    <property type="component" value="Unassembled WGS sequence"/>
</dbReference>
<evidence type="ECO:0000256" key="5">
    <source>
        <dbReference type="SAM" id="Phobius"/>
    </source>
</evidence>
<name>A0A0R1YZE9_9LACO</name>
<sequence>MKKSTMKKIIYNGIFVLLLAVALVMIFNRPIKNTVIDSYKPKITRQAIVKAQRHVKNATNHHRRQPVSYNFKKVKSLDFQTAVAARMNTRTIQPAGQILIPQSGIHLPIGLGVANQTLALAAGTMRPDQRMGHGNYPLAGHHMVNPKILFGPLYYKTKVGQQIYLTDMKRVYQYRVYRRTFIAATRVDVINQTKRPIVTLVTCDATGKGRLMIRGRLVAQYRLNAATPKIKRAFLRPANNLS</sequence>
<dbReference type="NCBIfam" id="TIGR01076">
    <property type="entry name" value="sortase_fam"/>
    <property type="match status" value="1"/>
</dbReference>
<dbReference type="Pfam" id="PF04203">
    <property type="entry name" value="Sortase"/>
    <property type="match status" value="1"/>
</dbReference>
<evidence type="ECO:0000256" key="1">
    <source>
        <dbReference type="ARBA" id="ARBA00022670"/>
    </source>
</evidence>
<feature type="active site" description="Acyl-thioester intermediate" evidence="4">
    <location>
        <position position="203"/>
    </location>
</feature>
<evidence type="ECO:0000313" key="7">
    <source>
        <dbReference type="Proteomes" id="UP000051010"/>
    </source>
</evidence>
<dbReference type="SUPFAM" id="SSF63817">
    <property type="entry name" value="Sortase"/>
    <property type="match status" value="1"/>
</dbReference>
<accession>A0A0R1YZE9</accession>
<reference evidence="6 7" key="1">
    <citation type="journal article" date="2015" name="Genome Announc.">
        <title>Expanding the biotechnology potential of lactobacilli through comparative genomics of 213 strains and associated genera.</title>
        <authorList>
            <person name="Sun Z."/>
            <person name="Harris H.M."/>
            <person name="McCann A."/>
            <person name="Guo C."/>
            <person name="Argimon S."/>
            <person name="Zhang W."/>
            <person name="Yang X."/>
            <person name="Jeffery I.B."/>
            <person name="Cooney J.C."/>
            <person name="Kagawa T.F."/>
            <person name="Liu W."/>
            <person name="Song Y."/>
            <person name="Salvetti E."/>
            <person name="Wrobel A."/>
            <person name="Rasinkangas P."/>
            <person name="Parkhill J."/>
            <person name="Rea M.C."/>
            <person name="O'Sullivan O."/>
            <person name="Ritari J."/>
            <person name="Douillard F.P."/>
            <person name="Paul Ross R."/>
            <person name="Yang R."/>
            <person name="Briner A.E."/>
            <person name="Felis G.E."/>
            <person name="de Vos W.M."/>
            <person name="Barrangou R."/>
            <person name="Klaenhammer T.R."/>
            <person name="Caufield P.W."/>
            <person name="Cui Y."/>
            <person name="Zhang H."/>
            <person name="O'Toole P.W."/>
        </authorList>
    </citation>
    <scope>NUCLEOTIDE SEQUENCE [LARGE SCALE GENOMIC DNA]</scope>
    <source>
        <strain evidence="6 7">DSM 18390</strain>
    </source>
</reference>
<keyword evidence="5" id="KW-0812">Transmembrane</keyword>
<protein>
    <submittedName>
        <fullName evidence="6">Sortase family protein</fullName>
    </submittedName>
</protein>
<dbReference type="PATRIC" id="fig|1423786.4.peg.2910"/>
<evidence type="ECO:0000313" key="6">
    <source>
        <dbReference type="EMBL" id="KRM44886.1"/>
    </source>
</evidence>
<proteinExistence type="predicted"/>
<keyword evidence="5" id="KW-1133">Transmembrane helix</keyword>
<dbReference type="GO" id="GO:0006508">
    <property type="term" value="P:proteolysis"/>
    <property type="evidence" value="ECO:0007669"/>
    <property type="project" value="UniProtKB-KW"/>
</dbReference>
<keyword evidence="1" id="KW-0645">Protease</keyword>
<evidence type="ECO:0000256" key="2">
    <source>
        <dbReference type="ARBA" id="ARBA00022801"/>
    </source>
</evidence>